<dbReference type="OrthoDB" id="3269701at2759"/>
<feature type="region of interest" description="Disordered" evidence="2">
    <location>
        <begin position="253"/>
        <end position="283"/>
    </location>
</feature>
<feature type="region of interest" description="Disordered" evidence="2">
    <location>
        <begin position="306"/>
        <end position="332"/>
    </location>
</feature>
<evidence type="ECO:0000313" key="4">
    <source>
        <dbReference type="Proteomes" id="UP000053593"/>
    </source>
</evidence>
<accession>A0A0D0C7F6</accession>
<dbReference type="Proteomes" id="UP000053593">
    <property type="component" value="Unassembled WGS sequence"/>
</dbReference>
<gene>
    <name evidence="3" type="ORF">GYMLUDRAFT_246119</name>
</gene>
<keyword evidence="4" id="KW-1185">Reference proteome</keyword>
<feature type="compositionally biased region" description="Acidic residues" evidence="2">
    <location>
        <begin position="62"/>
        <end position="75"/>
    </location>
</feature>
<reference evidence="3 4" key="1">
    <citation type="submission" date="2014-04" db="EMBL/GenBank/DDBJ databases">
        <title>Evolutionary Origins and Diversification of the Mycorrhizal Mutualists.</title>
        <authorList>
            <consortium name="DOE Joint Genome Institute"/>
            <consortium name="Mycorrhizal Genomics Consortium"/>
            <person name="Kohler A."/>
            <person name="Kuo A."/>
            <person name="Nagy L.G."/>
            <person name="Floudas D."/>
            <person name="Copeland A."/>
            <person name="Barry K.W."/>
            <person name="Cichocki N."/>
            <person name="Veneault-Fourrey C."/>
            <person name="LaButti K."/>
            <person name="Lindquist E.A."/>
            <person name="Lipzen A."/>
            <person name="Lundell T."/>
            <person name="Morin E."/>
            <person name="Murat C."/>
            <person name="Riley R."/>
            <person name="Ohm R."/>
            <person name="Sun H."/>
            <person name="Tunlid A."/>
            <person name="Henrissat B."/>
            <person name="Grigoriev I.V."/>
            <person name="Hibbett D.S."/>
            <person name="Martin F."/>
        </authorList>
    </citation>
    <scope>NUCLEOTIDE SEQUENCE [LARGE SCALE GENOMIC DNA]</scope>
    <source>
        <strain evidence="3 4">FD-317 M1</strain>
    </source>
</reference>
<evidence type="ECO:0008006" key="5">
    <source>
        <dbReference type="Google" id="ProtNLM"/>
    </source>
</evidence>
<feature type="coiled-coil region" evidence="1">
    <location>
        <begin position="339"/>
        <end position="393"/>
    </location>
</feature>
<dbReference type="EMBL" id="KN834785">
    <property type="protein sequence ID" value="KIK58414.1"/>
    <property type="molecule type" value="Genomic_DNA"/>
</dbReference>
<dbReference type="AlphaFoldDB" id="A0A0D0C7F6"/>
<organism evidence="3 4">
    <name type="scientific">Collybiopsis luxurians FD-317 M1</name>
    <dbReference type="NCBI Taxonomy" id="944289"/>
    <lineage>
        <taxon>Eukaryota</taxon>
        <taxon>Fungi</taxon>
        <taxon>Dikarya</taxon>
        <taxon>Basidiomycota</taxon>
        <taxon>Agaricomycotina</taxon>
        <taxon>Agaricomycetes</taxon>
        <taxon>Agaricomycetidae</taxon>
        <taxon>Agaricales</taxon>
        <taxon>Marasmiineae</taxon>
        <taxon>Omphalotaceae</taxon>
        <taxon>Collybiopsis</taxon>
        <taxon>Collybiopsis luxurians</taxon>
    </lineage>
</organism>
<evidence type="ECO:0000313" key="3">
    <source>
        <dbReference type="EMBL" id="KIK58414.1"/>
    </source>
</evidence>
<feature type="compositionally biased region" description="Basic and acidic residues" evidence="2">
    <location>
        <begin position="320"/>
        <end position="332"/>
    </location>
</feature>
<evidence type="ECO:0000256" key="1">
    <source>
        <dbReference type="SAM" id="Coils"/>
    </source>
</evidence>
<feature type="region of interest" description="Disordered" evidence="2">
    <location>
        <begin position="1"/>
        <end position="78"/>
    </location>
</feature>
<evidence type="ECO:0000256" key="2">
    <source>
        <dbReference type="SAM" id="MobiDB-lite"/>
    </source>
</evidence>
<name>A0A0D0C7F6_9AGAR</name>
<feature type="compositionally biased region" description="Basic and acidic residues" evidence="2">
    <location>
        <begin position="1"/>
        <end position="11"/>
    </location>
</feature>
<proteinExistence type="predicted"/>
<protein>
    <recommendedName>
        <fullName evidence="5">No apical meristem-associated C-terminal domain-containing protein</fullName>
    </recommendedName>
</protein>
<dbReference type="HOGENOM" id="CLU_601364_0_0_1"/>
<sequence>MADSKTAETTKKQQAPATKKSSDDQQVTQSSGSKRKVTINDADKPAKCVRGSKKKAAQASMDDGDEDMFEEEGDKDETKDIDWTNELTSAMLAHITENETIKSGLFPGPGANVSTAEGGGLPKTEHQFKLFKLTFGNQLKWQDELAIARDKSGGREVSKVCKSLGSKIKNRLSKMAKLTRQITEALGETGERIEAVDEIDMSKENCFTNVWEKAPWYFEMRALIGDHPNAKPTGLGNSQTGVDIGVLEALSSDYDNGTVGDTSEGDADIDTNAEQSTTAATEEKLSDINDDKNTLKFWPQNPHVLSKAKTAPQPGTSKAVKLEEKKSQHRTKMDEFAEIAKEEERMAQKEFELAKLKAELEITHTKGSTEVKLEKEKRKAEEFRLKLEAKERDKKQKHELHMAMLNCNSGSQGNFDMFSGASSSGQGSLSAGLWMDSNMTEGTTHDQYQMYNQMH</sequence>
<keyword evidence="1" id="KW-0175">Coiled coil</keyword>